<dbReference type="InterPro" id="IPR037231">
    <property type="entry name" value="NAP-like_sf"/>
</dbReference>
<dbReference type="PANTHER" id="PTHR10055:SF1">
    <property type="entry name" value="TRYPTOPHAN--TRNA LIGASE, CYTOPLASMIC"/>
    <property type="match status" value="1"/>
</dbReference>
<comment type="subcellular location">
    <subcellularLocation>
        <location evidence="1">Cytoplasm</location>
    </subcellularLocation>
</comment>
<protein>
    <recommendedName>
        <fullName evidence="5">Tryptophan--tRNA ligase, cytoplasmic</fullName>
        <ecNumber evidence="4">6.1.1.2</ecNumber>
    </recommendedName>
    <alternativeName>
        <fullName evidence="12">Tryptophanyl-tRNA synthetase</fullName>
    </alternativeName>
</protein>
<dbReference type="PRINTS" id="PR01039">
    <property type="entry name" value="TRNASYNTHTRP"/>
</dbReference>
<dbReference type="NCBIfam" id="TIGR00233">
    <property type="entry name" value="trpS"/>
    <property type="match status" value="1"/>
</dbReference>
<proteinExistence type="inferred from homology"/>
<keyword evidence="9" id="KW-0067">ATP-binding</keyword>
<evidence type="ECO:0000256" key="5">
    <source>
        <dbReference type="ARBA" id="ARBA00013782"/>
    </source>
</evidence>
<dbReference type="GO" id="GO:0006334">
    <property type="term" value="P:nucleosome assembly"/>
    <property type="evidence" value="ECO:0007669"/>
    <property type="project" value="InterPro"/>
</dbReference>
<dbReference type="GO" id="GO:0005524">
    <property type="term" value="F:ATP binding"/>
    <property type="evidence" value="ECO:0007669"/>
    <property type="project" value="UniProtKB-KW"/>
</dbReference>
<feature type="signal peptide" evidence="13">
    <location>
        <begin position="1"/>
        <end position="27"/>
    </location>
</feature>
<comment type="caution">
    <text evidence="14">The sequence shown here is derived from an EMBL/GenBank/DDBJ whole genome shotgun (WGS) entry which is preliminary data.</text>
</comment>
<dbReference type="GO" id="GO:0005634">
    <property type="term" value="C:nucleus"/>
    <property type="evidence" value="ECO:0007669"/>
    <property type="project" value="InterPro"/>
</dbReference>
<dbReference type="Gene3D" id="3.40.50.620">
    <property type="entry name" value="HUPs"/>
    <property type="match status" value="1"/>
</dbReference>
<dbReference type="GO" id="GO:0004830">
    <property type="term" value="F:tryptophan-tRNA ligase activity"/>
    <property type="evidence" value="ECO:0007669"/>
    <property type="project" value="UniProtKB-EC"/>
</dbReference>
<evidence type="ECO:0000256" key="9">
    <source>
        <dbReference type="ARBA" id="ARBA00022840"/>
    </source>
</evidence>
<dbReference type="InterPro" id="IPR002305">
    <property type="entry name" value="aa-tRNA-synth_Ic"/>
</dbReference>
<dbReference type="GO" id="GO:0005737">
    <property type="term" value="C:cytoplasm"/>
    <property type="evidence" value="ECO:0007669"/>
    <property type="project" value="UniProtKB-SubCell"/>
</dbReference>
<dbReference type="FunFam" id="1.20.5.1500:FF:000001">
    <property type="entry name" value="Nucleosome assembly protein 1-like 1"/>
    <property type="match status" value="1"/>
</dbReference>
<evidence type="ECO:0000256" key="6">
    <source>
        <dbReference type="ARBA" id="ARBA00022490"/>
    </source>
</evidence>
<evidence type="ECO:0000256" key="13">
    <source>
        <dbReference type="SAM" id="SignalP"/>
    </source>
</evidence>
<dbReference type="Gene3D" id="3.30.1120.90">
    <property type="entry name" value="Nucleosome assembly protein"/>
    <property type="match status" value="1"/>
</dbReference>
<sequence length="730" mass="84365">MSDSKTKIDLVCRLGVCCFLLYSYVKSETTNEQDSPRNDSDTREQKITPWEVEGAVINGQVQAIDYNKLIEKFGTQLIDNALLQRFQKLTGKEPHTLLRRGIFFSHREFSRILDRYEQGKPFFIYTGRGPSSSSMHLGHMVPFVFCKWLQEAFNVPIVIQLTDDEKFIFKPELKFEDARQFARENAKDIIACGFDLDKTFIFSNTDYVGGPFYHNIVKIAKCITYNQSKATFGFNDSDCIGKNHFVAIQSAPSFSNSFPQIFGTRHDIPCVIPCAIDQDPYFRLTRDVAHKLKYPKPSLLHAKFFPSLQGSQTKMSASVDNSAIFMSDTPNQIKKKACGGVTAELHRENGGNPDVDVPYQYLSVFLDDDEELASIYEKYKSGEMLTGEIKARCIDVLQKFVGDFQKPNPQLVSLLQGKLGQLIGKSSGYIENLPEDVKARINSLKYYQAEHAKLEAKFQEEILALEKKYLELYRPLYETRSKIVRGEREPTVEEVQAGVKLDEEEQTKEEENVVNEENKVQEIIEGPVKGIPEFWLTSMKNLITIEEIITERDEDALKHLIDIRMSYLEKPGFRLDFEFEENPYFTNTLLTKTYYYQEEPGYGGDFVYDHAEGTPINWKEGKDLTVTVETKRQKRKGTKETRVVKTTVPAESFFQFFNPPTELEEDNDDLDDNIDERLEMDYQIGEDIKEKLIPRAIDWYTGKALKYEEIEENPFFVDRRKKWKDECKQQ</sequence>
<dbReference type="CDD" id="cd00806">
    <property type="entry name" value="TrpRS_core"/>
    <property type="match status" value="1"/>
</dbReference>
<gene>
    <name evidence="14" type="ORF">FMOSSE_LOCUS9628</name>
</gene>
<dbReference type="Gene3D" id="1.20.5.1500">
    <property type="match status" value="1"/>
</dbReference>
<evidence type="ECO:0000313" key="15">
    <source>
        <dbReference type="Proteomes" id="UP000789375"/>
    </source>
</evidence>
<evidence type="ECO:0000256" key="3">
    <source>
        <dbReference type="ARBA" id="ARBA00009947"/>
    </source>
</evidence>
<dbReference type="Pfam" id="PF00956">
    <property type="entry name" value="NAP"/>
    <property type="match status" value="1"/>
</dbReference>
<dbReference type="InterPro" id="IPR002164">
    <property type="entry name" value="NAP_family"/>
</dbReference>
<evidence type="ECO:0000256" key="12">
    <source>
        <dbReference type="ARBA" id="ARBA00030268"/>
    </source>
</evidence>
<accession>A0A9N9GNC3</accession>
<evidence type="ECO:0000256" key="1">
    <source>
        <dbReference type="ARBA" id="ARBA00004496"/>
    </source>
</evidence>
<dbReference type="EC" id="6.1.1.2" evidence="4"/>
<dbReference type="FunFam" id="3.30.1120.90:FF:000003">
    <property type="entry name" value="Nucleosome assembly protein"/>
    <property type="match status" value="1"/>
</dbReference>
<keyword evidence="15" id="KW-1185">Reference proteome</keyword>
<dbReference type="SUPFAM" id="SSF52374">
    <property type="entry name" value="Nucleotidylyl transferase"/>
    <property type="match status" value="1"/>
</dbReference>
<dbReference type="Proteomes" id="UP000789375">
    <property type="component" value="Unassembled WGS sequence"/>
</dbReference>
<evidence type="ECO:0000256" key="8">
    <source>
        <dbReference type="ARBA" id="ARBA00022741"/>
    </source>
</evidence>
<keyword evidence="10" id="KW-0648">Protein biosynthesis</keyword>
<evidence type="ECO:0000256" key="2">
    <source>
        <dbReference type="ARBA" id="ARBA00005594"/>
    </source>
</evidence>
<keyword evidence="8" id="KW-0547">Nucleotide-binding</keyword>
<evidence type="ECO:0000313" key="14">
    <source>
        <dbReference type="EMBL" id="CAG8614162.1"/>
    </source>
</evidence>
<keyword evidence="11" id="KW-0030">Aminoacyl-tRNA synthetase</keyword>
<keyword evidence="7" id="KW-0436">Ligase</keyword>
<dbReference type="InterPro" id="IPR002306">
    <property type="entry name" value="Trp-tRNA-ligase"/>
</dbReference>
<keyword evidence="6" id="KW-0963">Cytoplasm</keyword>
<organism evidence="14 15">
    <name type="scientific">Funneliformis mosseae</name>
    <name type="common">Endomycorrhizal fungus</name>
    <name type="synonym">Glomus mosseae</name>
    <dbReference type="NCBI Taxonomy" id="27381"/>
    <lineage>
        <taxon>Eukaryota</taxon>
        <taxon>Fungi</taxon>
        <taxon>Fungi incertae sedis</taxon>
        <taxon>Mucoromycota</taxon>
        <taxon>Glomeromycotina</taxon>
        <taxon>Glomeromycetes</taxon>
        <taxon>Glomerales</taxon>
        <taxon>Glomeraceae</taxon>
        <taxon>Funneliformis</taxon>
    </lineage>
</organism>
<comment type="similarity">
    <text evidence="2">Belongs to the class-I aminoacyl-tRNA synthetase family.</text>
</comment>
<dbReference type="FunFam" id="3.40.50.620:FF:000033">
    <property type="entry name" value="tryptophan--tRNA ligase, cytoplasmic"/>
    <property type="match status" value="1"/>
</dbReference>
<dbReference type="EMBL" id="CAJVPP010002873">
    <property type="protein sequence ID" value="CAG8614162.1"/>
    <property type="molecule type" value="Genomic_DNA"/>
</dbReference>
<dbReference type="Gene3D" id="1.10.240.10">
    <property type="entry name" value="Tyrosyl-Transfer RNA Synthetase"/>
    <property type="match status" value="1"/>
</dbReference>
<dbReference type="InterPro" id="IPR014729">
    <property type="entry name" value="Rossmann-like_a/b/a_fold"/>
</dbReference>
<dbReference type="SUPFAM" id="SSF143113">
    <property type="entry name" value="NAP-like"/>
    <property type="match status" value="1"/>
</dbReference>
<evidence type="ECO:0000256" key="11">
    <source>
        <dbReference type="ARBA" id="ARBA00023146"/>
    </source>
</evidence>
<comment type="similarity">
    <text evidence="3">Belongs to the nucleosome assembly protein (NAP) family.</text>
</comment>
<evidence type="ECO:0000256" key="4">
    <source>
        <dbReference type="ARBA" id="ARBA00013161"/>
    </source>
</evidence>
<keyword evidence="13" id="KW-0732">Signal</keyword>
<dbReference type="AlphaFoldDB" id="A0A9N9GNC3"/>
<feature type="chain" id="PRO_5040499556" description="Tryptophan--tRNA ligase, cytoplasmic" evidence="13">
    <location>
        <begin position="28"/>
        <end position="730"/>
    </location>
</feature>
<name>A0A9N9GNC3_FUNMO</name>
<reference evidence="14" key="1">
    <citation type="submission" date="2021-06" db="EMBL/GenBank/DDBJ databases">
        <authorList>
            <person name="Kallberg Y."/>
            <person name="Tangrot J."/>
            <person name="Rosling A."/>
        </authorList>
    </citation>
    <scope>NUCLEOTIDE SEQUENCE</scope>
    <source>
        <strain evidence="14">87-6 pot B 2015</strain>
    </source>
</reference>
<dbReference type="PANTHER" id="PTHR10055">
    <property type="entry name" value="TRYPTOPHANYL-TRNA SYNTHETASE"/>
    <property type="match status" value="1"/>
</dbReference>
<evidence type="ECO:0000256" key="10">
    <source>
        <dbReference type="ARBA" id="ARBA00022917"/>
    </source>
</evidence>
<dbReference type="GO" id="GO:0006436">
    <property type="term" value="P:tryptophanyl-tRNA aminoacylation"/>
    <property type="evidence" value="ECO:0007669"/>
    <property type="project" value="InterPro"/>
</dbReference>
<evidence type="ECO:0000256" key="7">
    <source>
        <dbReference type="ARBA" id="ARBA00022598"/>
    </source>
</evidence>
<dbReference type="Pfam" id="PF00579">
    <property type="entry name" value="tRNA-synt_1b"/>
    <property type="match status" value="2"/>
</dbReference>